<sequence length="740" mass="82343">MLNRKSTFTQNIENQKGQVALFVALIFQVLFLFFAMVINVGLLVHHKINLQNSVDLAAYYGAMKQAEGMNTIAHVNYQIRQSWKLLAWRYRMLGSAGDFKEHPFNKFYKNLQGGDEDGINPAKQDFYDAPSFCITYIPFKPMPPAESTCRDIATKSGIKLFDVPQVFIDLPNISGKVRGLSQLLLNNAIDRCQLIGGFNYTLLGGFVVAFNIDQGNRMLLMSYLSRAMSPSSPQDDFFDIDGQSVHDGIEKTLRNNLTSANNTSDLKFQVYNSLGHSNCNSSGVDKGSPAKWLVPIKTIPAFNYIDNNCDSNSIGPQGRMLDSSQGNWPRYSRTAGSPFFEQIKELAPFIGIRNPLSDIYNYSIGVEKNPWCMAYVGVSATSQPKIPFSPFGSITLKARAFYKPFGGRVGPWYYNRWPSGAAGAKGSTGSPDERLDPNLPPRIHDVANVGDPKDPTRAANYSRFVGDKFGLKSRRVMYQYGKSIFGLDPNWKVTNEDSTFTDTLNGQTDFSDGAPNFDHWNHLPFKFADRGASLDILAWNDKQDQPSRMRELELAAVLPDAFDMAYYSIEPDFYHNYYVRLRDGFLKGPGAAFASEKELLGDIGMHRGFNQGGVNYDRFSVKNQFEVVKKSAHLSSTVDFASKLTYISQNWEHALTGWAPINLLNYALDTNKFGKCAARPLGADNNDPRPANPGNCVVGGTTGYSVKMVSSDYLRSNDLNLGGEGVNGPLLNPPPNEEEF</sequence>
<evidence type="ECO:0000313" key="5">
    <source>
        <dbReference type="Proteomes" id="UP000830116"/>
    </source>
</evidence>
<keyword evidence="2" id="KW-0812">Transmembrane</keyword>
<dbReference type="RefSeq" id="WP_243536603.1">
    <property type="nucleotide sequence ID" value="NZ_CP093442.1"/>
</dbReference>
<proteinExistence type="predicted"/>
<keyword evidence="5" id="KW-1185">Reference proteome</keyword>
<feature type="domain" description="Putative Flp pilus-assembly TadG-like N-terminal" evidence="3">
    <location>
        <begin position="17"/>
        <end position="63"/>
    </location>
</feature>
<dbReference type="Proteomes" id="UP000830116">
    <property type="component" value="Chromosome"/>
</dbReference>
<name>A0ABY4CAK1_9BACT</name>
<keyword evidence="2" id="KW-1133">Transmembrane helix</keyword>
<feature type="region of interest" description="Disordered" evidence="1">
    <location>
        <begin position="421"/>
        <end position="452"/>
    </location>
</feature>
<accession>A0ABY4CAK1</accession>
<dbReference type="InterPro" id="IPR028087">
    <property type="entry name" value="Tad_N"/>
</dbReference>
<gene>
    <name evidence="4" type="ORF">MNR06_12595</name>
</gene>
<organism evidence="4 5">
    <name type="scientific">Bdellovibrio reynosensis</name>
    <dbReference type="NCBI Taxonomy" id="2835041"/>
    <lineage>
        <taxon>Bacteria</taxon>
        <taxon>Pseudomonadati</taxon>
        <taxon>Bdellovibrionota</taxon>
        <taxon>Bdellovibrionia</taxon>
        <taxon>Bdellovibrionales</taxon>
        <taxon>Pseudobdellovibrionaceae</taxon>
        <taxon>Bdellovibrio</taxon>
    </lineage>
</organism>
<evidence type="ECO:0000313" key="4">
    <source>
        <dbReference type="EMBL" id="UOF00538.1"/>
    </source>
</evidence>
<feature type="transmembrane region" description="Helical" evidence="2">
    <location>
        <begin position="21"/>
        <end position="44"/>
    </location>
</feature>
<reference evidence="4" key="1">
    <citation type="submission" date="2022-03" db="EMBL/GenBank/DDBJ databases">
        <title>Genome Identification and Characterization of new species Bdellovibrio reynosense LBG001 sp. nov. from a Mexico soil sample.</title>
        <authorList>
            <person name="Camilli A."/>
            <person name="Ajao Y."/>
            <person name="Guo X."/>
        </authorList>
    </citation>
    <scope>NUCLEOTIDE SEQUENCE</scope>
    <source>
        <strain evidence="4">LBG001</strain>
    </source>
</reference>
<evidence type="ECO:0000259" key="3">
    <source>
        <dbReference type="Pfam" id="PF13400"/>
    </source>
</evidence>
<dbReference type="Pfam" id="PF13400">
    <property type="entry name" value="Tad"/>
    <property type="match status" value="1"/>
</dbReference>
<evidence type="ECO:0000256" key="2">
    <source>
        <dbReference type="SAM" id="Phobius"/>
    </source>
</evidence>
<protein>
    <submittedName>
        <fullName evidence="4">Tad domain-containing protein</fullName>
    </submittedName>
</protein>
<feature type="compositionally biased region" description="Low complexity" evidence="1">
    <location>
        <begin position="421"/>
        <end position="430"/>
    </location>
</feature>
<keyword evidence="2" id="KW-0472">Membrane</keyword>
<dbReference type="EMBL" id="CP093442">
    <property type="protein sequence ID" value="UOF00538.1"/>
    <property type="molecule type" value="Genomic_DNA"/>
</dbReference>
<evidence type="ECO:0000256" key="1">
    <source>
        <dbReference type="SAM" id="MobiDB-lite"/>
    </source>
</evidence>